<feature type="compositionally biased region" description="Pro residues" evidence="4">
    <location>
        <begin position="196"/>
        <end position="213"/>
    </location>
</feature>
<dbReference type="Proteomes" id="UP000526408">
    <property type="component" value="Unassembled WGS sequence"/>
</dbReference>
<reference evidence="6 7" key="1">
    <citation type="submission" date="2020-04" db="EMBL/GenBank/DDBJ databases">
        <authorList>
            <person name="Yoon J."/>
        </authorList>
    </citation>
    <scope>NUCLEOTIDE SEQUENCE [LARGE SCALE GENOMIC DNA]</scope>
    <source>
        <strain evidence="6 7">KMU-115</strain>
    </source>
</reference>
<dbReference type="Pfam" id="PF00550">
    <property type="entry name" value="PP-binding"/>
    <property type="match status" value="1"/>
</dbReference>
<dbReference type="Pfam" id="PF00975">
    <property type="entry name" value="Thioesterase"/>
    <property type="match status" value="1"/>
</dbReference>
<evidence type="ECO:0000256" key="3">
    <source>
        <dbReference type="ARBA" id="ARBA00022553"/>
    </source>
</evidence>
<dbReference type="RefSeq" id="WP_168622413.1">
    <property type="nucleotide sequence ID" value="NZ_JAAZQQ010000002.1"/>
</dbReference>
<dbReference type="InterPro" id="IPR020802">
    <property type="entry name" value="TesA-like"/>
</dbReference>
<dbReference type="PROSITE" id="PS00012">
    <property type="entry name" value="PHOSPHOPANTETHEINE"/>
    <property type="match status" value="1"/>
</dbReference>
<feature type="region of interest" description="Disordered" evidence="4">
    <location>
        <begin position="191"/>
        <end position="222"/>
    </location>
</feature>
<dbReference type="Gene3D" id="3.30.300.30">
    <property type="match status" value="1"/>
</dbReference>
<dbReference type="InterPro" id="IPR029058">
    <property type="entry name" value="AB_hydrolase_fold"/>
</dbReference>
<dbReference type="GO" id="GO:0044550">
    <property type="term" value="P:secondary metabolite biosynthetic process"/>
    <property type="evidence" value="ECO:0007669"/>
    <property type="project" value="TreeGrafter"/>
</dbReference>
<dbReference type="NCBIfam" id="TIGR01733">
    <property type="entry name" value="AA-adenyl-dom"/>
    <property type="match status" value="1"/>
</dbReference>
<sequence length="1537" mass="161888">MTDAPDLSAAALRDALLRRHGAQEGAPEPPHEDGGPLSLSGEQLAIWTADQVDAASSAFTITRTWRIEGALDAAALERALARLMDRHPVLRLMVRLEGGVPTPALADPRQIPLQVEIAPRDPAQQEAWLDRRIRLHATGRIDLAAEPACRFRLFVLQPTLCILGLSVHHIAFDDTSIGILAAEIGDLYAAETGQAGPPPPAPTGPAPVAPPRAPAGTLPHRPLPWPVPGRLSQDAGRNLAVARRSTALLRADGATLLAEIARSRGLTTYSLCAAAFAVLLGQFCHSRGVAVGVAYSIRRPEADRRRIGMLIGYAGVSLDLDPGLGLAELGRTYQTELARIRAGDAAASAEGVCATFLRYNRYERPPELPGLATSVRRLPEESVPTDLAADFRETPEGLEFSFRTRVHLFTDADREALLAAYMRLVHRLLADPDLAVGDVDLTGADDTGRHAAAALNPAPEGCDRDDVPAAFAAAVAAHPGAAALRAGEARSDYATLDARSRDLAAWLREDLGLDEGMAVGIMLPRGEALPVATLAVLRAGLVVVPIDPDYPDERIGRIVAASGCRVILCPDAAAAAAVATVAAAGGTGCRAVALPPTPVPGRPAPRLGDRSPARPACIVFTSGTTGPAKGAVIPHAALTRLAFGSFPVRPGPGDGIVQLASPGFDGAFIEIWGALLNRAELICPPRTPATLQDFAEVVASPGCTIAFLSTALFNALADEDPGCFARLRQLLVGGEALSRPHAERILAAHPGITLWNVYGPTENGALTTGGPIGREHGDAVSGPIGRPLPGNSVVIVNAAMRAVPFGFAGELLVGGPGLALGYNQDPERTARAFVTVRPEALGLPAGPALRLYRTGDLCRWRADGSAIDHLGRIDAQVKLNGYRIEPAEIEAALTALPGVRAAAVRAVCDGPAGTVTALEAFFETEADAAAPTSAALEAEARRGLSRRLPRQLMPGRLVHLPEGLPLTANGKIDRRALDGLAARRRAQEAGGDTAARAADPRLARIWTDLLGPVGLGREADFFTLGGHSLLALRMLARVERELETTVEAAAFLRDPRMGVLEDAVAAGRATAPAAAAARSALSLVLRAGNPARPPLVCLPGLTGEPGWIANLLPFLDPGGPSILGLRAPWTAASPDRPADLEALCGVFADTIAETIPPDRPFAIAGYSLSGYLAAALTAVLEDRGRPPAQVIMVDPGNTLVPRRRATTGEEQGTTRLDWLETLRRAHRARPFVTRADFIWCTRGYPWPRLATPRDWSILARGGLAVWPVDMMHLEAVQRAVAPQLAQTVERIIAGDGSPPEQRQEAWTDAQLDALHAAVAAAHGPDPSAAIPLFDALLRETGALPLVVDVERLQILAEAGARARLAREAAAMLLRPGRVDIGAWHVTAHALDTAGLAWLGDRLIARGHGGARTVGRPGTGLQRVARLLSRGRDAEAAGLAALLDRDGPDRVDALLAQACVARMTGQRGRAYDLSARALARSETLLPHYEAVLRLVLVPQDDAFALSLIDAAEELWRGDPSIAGLRRLWAAKTSEAVPQ</sequence>
<dbReference type="GO" id="GO:0003824">
    <property type="term" value="F:catalytic activity"/>
    <property type="evidence" value="ECO:0007669"/>
    <property type="project" value="InterPro"/>
</dbReference>
<proteinExistence type="predicted"/>
<dbReference type="SUPFAM" id="SSF52777">
    <property type="entry name" value="CoA-dependent acyltransferases"/>
    <property type="match status" value="2"/>
</dbReference>
<dbReference type="SUPFAM" id="SSF53474">
    <property type="entry name" value="alpha/beta-Hydrolases"/>
    <property type="match status" value="1"/>
</dbReference>
<evidence type="ECO:0000313" key="7">
    <source>
        <dbReference type="Proteomes" id="UP000526408"/>
    </source>
</evidence>
<organism evidence="6 7">
    <name type="scientific">Roseicyclus persicicus</name>
    <dbReference type="NCBI Taxonomy" id="2650661"/>
    <lineage>
        <taxon>Bacteria</taxon>
        <taxon>Pseudomonadati</taxon>
        <taxon>Pseudomonadota</taxon>
        <taxon>Alphaproteobacteria</taxon>
        <taxon>Rhodobacterales</taxon>
        <taxon>Roseobacteraceae</taxon>
        <taxon>Roseicyclus</taxon>
    </lineage>
</organism>
<dbReference type="GO" id="GO:0005737">
    <property type="term" value="C:cytoplasm"/>
    <property type="evidence" value="ECO:0007669"/>
    <property type="project" value="TreeGrafter"/>
</dbReference>
<comment type="caution">
    <text evidence="6">The sequence shown here is derived from an EMBL/GenBank/DDBJ whole genome shotgun (WGS) entry which is preliminary data.</text>
</comment>
<dbReference type="InterPro" id="IPR010071">
    <property type="entry name" value="AA_adenyl_dom"/>
</dbReference>
<feature type="domain" description="Carrier" evidence="5">
    <location>
        <begin position="993"/>
        <end position="1068"/>
    </location>
</feature>
<dbReference type="EMBL" id="JAAZQQ010000002">
    <property type="protein sequence ID" value="NKX44009.1"/>
    <property type="molecule type" value="Genomic_DNA"/>
</dbReference>
<dbReference type="InterPro" id="IPR020845">
    <property type="entry name" value="AMP-binding_CS"/>
</dbReference>
<dbReference type="Gene3D" id="3.40.50.12780">
    <property type="entry name" value="N-terminal domain of ligase-like"/>
    <property type="match status" value="1"/>
</dbReference>
<comment type="cofactor">
    <cofactor evidence="1">
        <name>pantetheine 4'-phosphate</name>
        <dbReference type="ChEBI" id="CHEBI:47942"/>
    </cofactor>
</comment>
<dbReference type="PROSITE" id="PS00455">
    <property type="entry name" value="AMP_BINDING"/>
    <property type="match status" value="1"/>
</dbReference>
<dbReference type="Pfam" id="PF00668">
    <property type="entry name" value="Condensation"/>
    <property type="match status" value="1"/>
</dbReference>
<evidence type="ECO:0000256" key="2">
    <source>
        <dbReference type="ARBA" id="ARBA00022450"/>
    </source>
</evidence>
<evidence type="ECO:0000256" key="4">
    <source>
        <dbReference type="SAM" id="MobiDB-lite"/>
    </source>
</evidence>
<keyword evidence="7" id="KW-1185">Reference proteome</keyword>
<dbReference type="InterPro" id="IPR001242">
    <property type="entry name" value="Condensation_dom"/>
</dbReference>
<evidence type="ECO:0000256" key="1">
    <source>
        <dbReference type="ARBA" id="ARBA00001957"/>
    </source>
</evidence>
<dbReference type="GO" id="GO:0043041">
    <property type="term" value="P:amino acid activation for nonribosomal peptide biosynthetic process"/>
    <property type="evidence" value="ECO:0007669"/>
    <property type="project" value="TreeGrafter"/>
</dbReference>
<name>A0A7X6JY33_9RHOB</name>
<dbReference type="InterPro" id="IPR001031">
    <property type="entry name" value="Thioesterase"/>
</dbReference>
<keyword evidence="2" id="KW-0596">Phosphopantetheine</keyword>
<dbReference type="SUPFAM" id="SSF47336">
    <property type="entry name" value="ACP-like"/>
    <property type="match status" value="1"/>
</dbReference>
<dbReference type="Gene3D" id="3.30.559.10">
    <property type="entry name" value="Chloramphenicol acetyltransferase-like domain"/>
    <property type="match status" value="1"/>
</dbReference>
<evidence type="ECO:0000313" key="6">
    <source>
        <dbReference type="EMBL" id="NKX44009.1"/>
    </source>
</evidence>
<dbReference type="InterPro" id="IPR006162">
    <property type="entry name" value="Ppantetheine_attach_site"/>
</dbReference>
<dbReference type="SMART" id="SM00824">
    <property type="entry name" value="PKS_TE"/>
    <property type="match status" value="1"/>
</dbReference>
<dbReference type="InterPro" id="IPR042099">
    <property type="entry name" value="ANL_N_sf"/>
</dbReference>
<dbReference type="InterPro" id="IPR009081">
    <property type="entry name" value="PP-bd_ACP"/>
</dbReference>
<dbReference type="PANTHER" id="PTHR45527">
    <property type="entry name" value="NONRIBOSOMAL PEPTIDE SYNTHETASE"/>
    <property type="match status" value="1"/>
</dbReference>
<dbReference type="SUPFAM" id="SSF56801">
    <property type="entry name" value="Acetyl-CoA synthetase-like"/>
    <property type="match status" value="1"/>
</dbReference>
<evidence type="ECO:0000259" key="5">
    <source>
        <dbReference type="PROSITE" id="PS50075"/>
    </source>
</evidence>
<dbReference type="InterPro" id="IPR036736">
    <property type="entry name" value="ACP-like_sf"/>
</dbReference>
<dbReference type="InterPro" id="IPR045851">
    <property type="entry name" value="AMP-bd_C_sf"/>
</dbReference>
<protein>
    <submittedName>
        <fullName evidence="6">Amino acid adenylation domain-containing protein</fullName>
    </submittedName>
</protein>
<dbReference type="Gene3D" id="3.30.559.30">
    <property type="entry name" value="Nonribosomal peptide synthetase, condensation domain"/>
    <property type="match status" value="1"/>
</dbReference>
<dbReference type="Gene3D" id="3.40.50.1820">
    <property type="entry name" value="alpha/beta hydrolase"/>
    <property type="match status" value="1"/>
</dbReference>
<dbReference type="GO" id="GO:0031177">
    <property type="term" value="F:phosphopantetheine binding"/>
    <property type="evidence" value="ECO:0007669"/>
    <property type="project" value="TreeGrafter"/>
</dbReference>
<keyword evidence="3" id="KW-0597">Phosphoprotein</keyword>
<gene>
    <name evidence="6" type="ORF">HCU73_05360</name>
</gene>
<dbReference type="Pfam" id="PF00501">
    <property type="entry name" value="AMP-binding"/>
    <property type="match status" value="1"/>
</dbReference>
<accession>A0A7X6JY33</accession>
<dbReference type="PANTHER" id="PTHR45527:SF1">
    <property type="entry name" value="FATTY ACID SYNTHASE"/>
    <property type="match status" value="1"/>
</dbReference>
<dbReference type="InterPro" id="IPR000873">
    <property type="entry name" value="AMP-dep_synth/lig_dom"/>
</dbReference>
<dbReference type="InterPro" id="IPR023213">
    <property type="entry name" value="CAT-like_dom_sf"/>
</dbReference>
<dbReference type="PROSITE" id="PS50075">
    <property type="entry name" value="CARRIER"/>
    <property type="match status" value="1"/>
</dbReference>